<evidence type="ECO:0000313" key="1">
    <source>
        <dbReference type="EMBL" id="CAE0343693.1"/>
    </source>
</evidence>
<organism evidence="1">
    <name type="scientific">Euplotes harpa</name>
    <dbReference type="NCBI Taxonomy" id="151035"/>
    <lineage>
        <taxon>Eukaryota</taxon>
        <taxon>Sar</taxon>
        <taxon>Alveolata</taxon>
        <taxon>Ciliophora</taxon>
        <taxon>Intramacronucleata</taxon>
        <taxon>Spirotrichea</taxon>
        <taxon>Hypotrichia</taxon>
        <taxon>Euplotida</taxon>
        <taxon>Euplotidae</taxon>
        <taxon>Euplotes</taxon>
    </lineage>
</organism>
<accession>A0A7S3J3J2</accession>
<proteinExistence type="predicted"/>
<dbReference type="AlphaFoldDB" id="A0A7S3J3J2"/>
<reference evidence="1" key="1">
    <citation type="submission" date="2021-01" db="EMBL/GenBank/DDBJ databases">
        <authorList>
            <person name="Corre E."/>
            <person name="Pelletier E."/>
            <person name="Niang G."/>
            <person name="Scheremetjew M."/>
            <person name="Finn R."/>
            <person name="Kale V."/>
            <person name="Holt S."/>
            <person name="Cochrane G."/>
            <person name="Meng A."/>
            <person name="Brown T."/>
            <person name="Cohen L."/>
        </authorList>
    </citation>
    <scope>NUCLEOTIDE SEQUENCE</scope>
    <source>
        <strain evidence="1">FSP1.4</strain>
    </source>
</reference>
<protein>
    <submittedName>
        <fullName evidence="1">Uncharacterized protein</fullName>
    </submittedName>
</protein>
<dbReference type="EMBL" id="HBII01005797">
    <property type="protein sequence ID" value="CAE0343693.1"/>
    <property type="molecule type" value="Transcribed_RNA"/>
</dbReference>
<name>A0A7S3J3J2_9SPIT</name>
<sequence length="111" mass="13230">MDFRYQRLQRTSSTNCWRKTWLRDWDPSMTPARSLHIRSSKTLTLMIYWINKTEAPFKPEVKSEDKLDVSNFDAQYTLSEAKESIIETEEREKIINKTKAYSKDFDQIANS</sequence>
<gene>
    <name evidence="1" type="ORF">EHAR0213_LOCUS2600</name>
</gene>